<evidence type="ECO:0000256" key="2">
    <source>
        <dbReference type="SAM" id="Phobius"/>
    </source>
</evidence>
<accession>A0A2P8HZ51</accession>
<feature type="region of interest" description="Disordered" evidence="1">
    <location>
        <begin position="11"/>
        <end position="41"/>
    </location>
</feature>
<feature type="region of interest" description="Disordered" evidence="1">
    <location>
        <begin position="75"/>
        <end position="102"/>
    </location>
</feature>
<keyword evidence="2" id="KW-1133">Transmembrane helix</keyword>
<evidence type="ECO:0000313" key="3">
    <source>
        <dbReference type="EMBL" id="PSL51506.1"/>
    </source>
</evidence>
<name>A0A2P8HZ51_SACCR</name>
<keyword evidence="2" id="KW-0812">Transmembrane</keyword>
<proteinExistence type="predicted"/>
<evidence type="ECO:0000256" key="1">
    <source>
        <dbReference type="SAM" id="MobiDB-lite"/>
    </source>
</evidence>
<dbReference type="AlphaFoldDB" id="A0A2P8HZ51"/>
<reference evidence="3 4" key="1">
    <citation type="submission" date="2018-03" db="EMBL/GenBank/DDBJ databases">
        <title>Genomic Encyclopedia of Type Strains, Phase III (KMG-III): the genomes of soil and plant-associated and newly described type strains.</title>
        <authorList>
            <person name="Whitman W."/>
        </authorList>
    </citation>
    <scope>NUCLEOTIDE SEQUENCE [LARGE SCALE GENOMIC DNA]</scope>
    <source>
        <strain evidence="3 4">CGMCC 4.7097</strain>
    </source>
</reference>
<gene>
    <name evidence="3" type="ORF">B0I31_12036</name>
</gene>
<keyword evidence="4" id="KW-1185">Reference proteome</keyword>
<protein>
    <submittedName>
        <fullName evidence="3">Uncharacterized protein</fullName>
    </submittedName>
</protein>
<feature type="transmembrane region" description="Helical" evidence="2">
    <location>
        <begin position="51"/>
        <end position="71"/>
    </location>
</feature>
<organism evidence="3 4">
    <name type="scientific">Saccharothrix carnea</name>
    <dbReference type="NCBI Taxonomy" id="1280637"/>
    <lineage>
        <taxon>Bacteria</taxon>
        <taxon>Bacillati</taxon>
        <taxon>Actinomycetota</taxon>
        <taxon>Actinomycetes</taxon>
        <taxon>Pseudonocardiales</taxon>
        <taxon>Pseudonocardiaceae</taxon>
        <taxon>Saccharothrix</taxon>
    </lineage>
</organism>
<sequence length="102" mass="10104">MPTQCLDKLIDMATRSTVSTPPDPSSDDTAPMSDLGPISDTPPRVPRWVKALAVIAGVLALLALILVLTGLGGGHGPGRHTGSGASPAVGVTAEGIAPGGEV</sequence>
<dbReference type="Proteomes" id="UP000241118">
    <property type="component" value="Unassembled WGS sequence"/>
</dbReference>
<keyword evidence="2" id="KW-0472">Membrane</keyword>
<dbReference type="EMBL" id="PYAX01000020">
    <property type="protein sequence ID" value="PSL51506.1"/>
    <property type="molecule type" value="Genomic_DNA"/>
</dbReference>
<evidence type="ECO:0000313" key="4">
    <source>
        <dbReference type="Proteomes" id="UP000241118"/>
    </source>
</evidence>
<comment type="caution">
    <text evidence="3">The sequence shown here is derived from an EMBL/GenBank/DDBJ whole genome shotgun (WGS) entry which is preliminary data.</text>
</comment>